<dbReference type="GO" id="GO:0004725">
    <property type="term" value="F:protein tyrosine phosphatase activity"/>
    <property type="evidence" value="ECO:0007669"/>
    <property type="project" value="UniProtKB-EC"/>
</dbReference>
<evidence type="ECO:0000256" key="1">
    <source>
        <dbReference type="ARBA" id="ARBA00011063"/>
    </source>
</evidence>
<evidence type="ECO:0000313" key="6">
    <source>
        <dbReference type="EMBL" id="CAD7288166.1"/>
    </source>
</evidence>
<dbReference type="PANTHER" id="PTHR11717:SF7">
    <property type="entry name" value="LOW MOLECULAR WEIGHT PHOSPHOTYROSINE PROTEIN PHOSPHATASE"/>
    <property type="match status" value="1"/>
</dbReference>
<dbReference type="SUPFAM" id="SSF52788">
    <property type="entry name" value="Phosphotyrosine protein phosphatases I"/>
    <property type="match status" value="1"/>
</dbReference>
<evidence type="ECO:0000256" key="4">
    <source>
        <dbReference type="ARBA" id="ARBA00022912"/>
    </source>
</evidence>
<dbReference type="InterPro" id="IPR036196">
    <property type="entry name" value="Ptyr_pPase_sf"/>
</dbReference>
<reference evidence="6 7" key="1">
    <citation type="submission" date="2020-11" db="EMBL/GenBank/DDBJ databases">
        <authorList>
            <person name="Peeters C."/>
        </authorList>
    </citation>
    <scope>NUCLEOTIDE SEQUENCE [LARGE SCALE GENOMIC DNA]</scope>
    <source>
        <strain evidence="6 7">LMG 8286</strain>
    </source>
</reference>
<comment type="caution">
    <text evidence="6">The sequence shown here is derived from an EMBL/GenBank/DDBJ whole genome shotgun (WGS) entry which is preliminary data.</text>
</comment>
<comment type="similarity">
    <text evidence="1">Belongs to the low molecular weight phosphotyrosine protein phosphatase family.</text>
</comment>
<dbReference type="InterPro" id="IPR017867">
    <property type="entry name" value="Tyr_phospatase_low_mol_wt"/>
</dbReference>
<evidence type="ECO:0000313" key="7">
    <source>
        <dbReference type="Proteomes" id="UP000789359"/>
    </source>
</evidence>
<dbReference type="Gene3D" id="3.40.50.2300">
    <property type="match status" value="1"/>
</dbReference>
<gene>
    <name evidence="6" type="primary">yfkJ</name>
    <name evidence="6" type="ORF">LMG8286_01170</name>
</gene>
<dbReference type="InterPro" id="IPR023485">
    <property type="entry name" value="Ptyr_pPase"/>
</dbReference>
<dbReference type="InterPro" id="IPR050438">
    <property type="entry name" value="LMW_PTPase"/>
</dbReference>
<keyword evidence="3 6" id="KW-0378">Hydrolase</keyword>
<dbReference type="EMBL" id="CAJHOE010000002">
    <property type="protein sequence ID" value="CAD7288166.1"/>
    <property type="molecule type" value="Genomic_DNA"/>
</dbReference>
<dbReference type="EC" id="3.1.3.48" evidence="2"/>
<evidence type="ECO:0000259" key="5">
    <source>
        <dbReference type="SMART" id="SM00226"/>
    </source>
</evidence>
<dbReference type="CDD" id="cd16343">
    <property type="entry name" value="LMWPTP"/>
    <property type="match status" value="1"/>
</dbReference>
<organism evidence="6 7">
    <name type="scientific">Campylobacter suis</name>
    <dbReference type="NCBI Taxonomy" id="2790657"/>
    <lineage>
        <taxon>Bacteria</taxon>
        <taxon>Pseudomonadati</taxon>
        <taxon>Campylobacterota</taxon>
        <taxon>Epsilonproteobacteria</taxon>
        <taxon>Campylobacterales</taxon>
        <taxon>Campylobacteraceae</taxon>
        <taxon>Campylobacter</taxon>
    </lineage>
</organism>
<name>A0ABM8Q5S4_9BACT</name>
<dbReference type="RefSeq" id="WP_230056926.1">
    <property type="nucleotide sequence ID" value="NZ_CAJHOE010000002.1"/>
</dbReference>
<evidence type="ECO:0000256" key="2">
    <source>
        <dbReference type="ARBA" id="ARBA00013064"/>
    </source>
</evidence>
<proteinExistence type="inferred from homology"/>
<accession>A0ABM8Q5S4</accession>
<feature type="domain" description="Phosphotyrosine protein phosphatase I" evidence="5">
    <location>
        <begin position="1"/>
        <end position="155"/>
    </location>
</feature>
<keyword evidence="4" id="KW-0904">Protein phosphatase</keyword>
<dbReference type="SMART" id="SM00226">
    <property type="entry name" value="LMWPc"/>
    <property type="match status" value="1"/>
</dbReference>
<evidence type="ECO:0000256" key="3">
    <source>
        <dbReference type="ARBA" id="ARBA00022801"/>
    </source>
</evidence>
<protein>
    <recommendedName>
        <fullName evidence="2">protein-tyrosine-phosphatase</fullName>
        <ecNumber evidence="2">3.1.3.48</ecNumber>
    </recommendedName>
</protein>
<keyword evidence="7" id="KW-1185">Reference proteome</keyword>
<sequence>MKILFICHGNICRSTMAEFVMRNLLEQNALDGEISAFSMATHTDEIGEPPYYETLRILRENNLKDYPHKATQVKNSDYDKYDLILCMDDENMQTLGKIFAGKDMKKVKFLLEYAMQNEDKPLKHADLIIADPYYTRNFERCFYDVSRACKGLLAQILKSKP</sequence>
<dbReference type="PRINTS" id="PR00719">
    <property type="entry name" value="LMWPTPASE"/>
</dbReference>
<dbReference type="Proteomes" id="UP000789359">
    <property type="component" value="Unassembled WGS sequence"/>
</dbReference>
<dbReference type="PANTHER" id="PTHR11717">
    <property type="entry name" value="LOW MOLECULAR WEIGHT PROTEIN TYROSINE PHOSPHATASE"/>
    <property type="match status" value="1"/>
</dbReference>
<dbReference type="Pfam" id="PF01451">
    <property type="entry name" value="LMWPc"/>
    <property type="match status" value="1"/>
</dbReference>